<name>U4KXM9_PYROM</name>
<keyword evidence="4" id="KW-1185">Reference proteome</keyword>
<dbReference type="Proteomes" id="UP000018144">
    <property type="component" value="Unassembled WGS sequence"/>
</dbReference>
<evidence type="ECO:0000313" key="3">
    <source>
        <dbReference type="EMBL" id="CCX04304.1"/>
    </source>
</evidence>
<feature type="region of interest" description="Disordered" evidence="1">
    <location>
        <begin position="123"/>
        <end position="144"/>
    </location>
</feature>
<dbReference type="EMBL" id="HF935197">
    <property type="protein sequence ID" value="CCX04304.1"/>
    <property type="molecule type" value="Genomic_DNA"/>
</dbReference>
<reference evidence="3 4" key="1">
    <citation type="journal article" date="2013" name="PLoS Genet.">
        <title>The genome and development-dependent transcriptomes of Pyronema confluens: a window into fungal evolution.</title>
        <authorList>
            <person name="Traeger S."/>
            <person name="Altegoer F."/>
            <person name="Freitag M."/>
            <person name="Gabaldon T."/>
            <person name="Kempken F."/>
            <person name="Kumar A."/>
            <person name="Marcet-Houben M."/>
            <person name="Poggeler S."/>
            <person name="Stajich J.E."/>
            <person name="Nowrousian M."/>
        </authorList>
    </citation>
    <scope>NUCLEOTIDE SEQUENCE [LARGE SCALE GENOMIC DNA]</scope>
    <source>
        <strain evidence="4">CBS 100304</strain>
        <tissue evidence="3">Vegetative mycelium</tissue>
    </source>
</reference>
<feature type="chain" id="PRO_5004650837" evidence="2">
    <location>
        <begin position="22"/>
        <end position="144"/>
    </location>
</feature>
<sequence>MWILYFTIYVWLQAAPLYVLSEVQSICKNIQRIVHIGNANHLTNFRLNTVLDYFNGILPQIWIDKNLNLQPAVWDNDDWTFGQVLALSLWIPTVLDFFYALLIGEEDAFTGMLLKPWTASKRTEADVEPEGSDEVHHDPQVAEA</sequence>
<evidence type="ECO:0000313" key="4">
    <source>
        <dbReference type="Proteomes" id="UP000018144"/>
    </source>
</evidence>
<feature type="signal peptide" evidence="2">
    <location>
        <begin position="1"/>
        <end position="21"/>
    </location>
</feature>
<organism evidence="3 4">
    <name type="scientific">Pyronema omphalodes (strain CBS 100304)</name>
    <name type="common">Pyronema confluens</name>
    <dbReference type="NCBI Taxonomy" id="1076935"/>
    <lineage>
        <taxon>Eukaryota</taxon>
        <taxon>Fungi</taxon>
        <taxon>Dikarya</taxon>
        <taxon>Ascomycota</taxon>
        <taxon>Pezizomycotina</taxon>
        <taxon>Pezizomycetes</taxon>
        <taxon>Pezizales</taxon>
        <taxon>Pyronemataceae</taxon>
        <taxon>Pyronema</taxon>
    </lineage>
</organism>
<protein>
    <submittedName>
        <fullName evidence="3">Uncharacterized protein</fullName>
    </submittedName>
</protein>
<accession>U4KXM9</accession>
<keyword evidence="2" id="KW-0732">Signal</keyword>
<dbReference type="OrthoDB" id="4582561at2759"/>
<feature type="compositionally biased region" description="Basic and acidic residues" evidence="1">
    <location>
        <begin position="133"/>
        <end position="144"/>
    </location>
</feature>
<evidence type="ECO:0000256" key="1">
    <source>
        <dbReference type="SAM" id="MobiDB-lite"/>
    </source>
</evidence>
<proteinExistence type="predicted"/>
<dbReference type="AlphaFoldDB" id="U4KXM9"/>
<evidence type="ECO:0000256" key="2">
    <source>
        <dbReference type="SAM" id="SignalP"/>
    </source>
</evidence>
<gene>
    <name evidence="3" type="ORF">PCON_01794</name>
</gene>